<gene>
    <name evidence="1" type="ORF">BofuT4_uP045620.1</name>
</gene>
<accession>G2XYK7</accession>
<dbReference type="AlphaFoldDB" id="G2XYK7"/>
<organism evidence="1 2">
    <name type="scientific">Botryotinia fuckeliana (strain T4)</name>
    <name type="common">Noble rot fungus</name>
    <name type="synonym">Botrytis cinerea</name>
    <dbReference type="NCBI Taxonomy" id="999810"/>
    <lineage>
        <taxon>Eukaryota</taxon>
        <taxon>Fungi</taxon>
        <taxon>Dikarya</taxon>
        <taxon>Ascomycota</taxon>
        <taxon>Pezizomycotina</taxon>
        <taxon>Leotiomycetes</taxon>
        <taxon>Helotiales</taxon>
        <taxon>Sclerotiniaceae</taxon>
        <taxon>Botrytis</taxon>
    </lineage>
</organism>
<evidence type="ECO:0000313" key="2">
    <source>
        <dbReference type="Proteomes" id="UP000008177"/>
    </source>
</evidence>
<dbReference type="HOGENOM" id="CLU_3299253_0_0_1"/>
<dbReference type="Proteomes" id="UP000008177">
    <property type="component" value="Unplaced contigs"/>
</dbReference>
<proteinExistence type="predicted"/>
<sequence length="40" mass="4789">MCSDFRSSVTQVRRMSKKAETGIVSYSSRDSWRRYMLGYY</sequence>
<evidence type="ECO:0000313" key="1">
    <source>
        <dbReference type="EMBL" id="CCD45544.1"/>
    </source>
</evidence>
<name>G2XYK7_BOTF4</name>
<reference evidence="2" key="1">
    <citation type="journal article" date="2011" name="PLoS Genet.">
        <title>Genomic analysis of the necrotrophic fungal pathogens Sclerotinia sclerotiorum and Botrytis cinerea.</title>
        <authorList>
            <person name="Amselem J."/>
            <person name="Cuomo C.A."/>
            <person name="van Kan J.A."/>
            <person name="Viaud M."/>
            <person name="Benito E.P."/>
            <person name="Couloux A."/>
            <person name="Coutinho P.M."/>
            <person name="de Vries R.P."/>
            <person name="Dyer P.S."/>
            <person name="Fillinger S."/>
            <person name="Fournier E."/>
            <person name="Gout L."/>
            <person name="Hahn M."/>
            <person name="Kohn L."/>
            <person name="Lapalu N."/>
            <person name="Plummer K.M."/>
            <person name="Pradier J.M."/>
            <person name="Quevillon E."/>
            <person name="Sharon A."/>
            <person name="Simon A."/>
            <person name="ten Have A."/>
            <person name="Tudzynski B."/>
            <person name="Tudzynski P."/>
            <person name="Wincker P."/>
            <person name="Andrew M."/>
            <person name="Anthouard V."/>
            <person name="Beever R.E."/>
            <person name="Beffa R."/>
            <person name="Benoit I."/>
            <person name="Bouzid O."/>
            <person name="Brault B."/>
            <person name="Chen Z."/>
            <person name="Choquer M."/>
            <person name="Collemare J."/>
            <person name="Cotton P."/>
            <person name="Danchin E.G."/>
            <person name="Da Silva C."/>
            <person name="Gautier A."/>
            <person name="Giraud C."/>
            <person name="Giraud T."/>
            <person name="Gonzalez C."/>
            <person name="Grossetete S."/>
            <person name="Guldener U."/>
            <person name="Henrissat B."/>
            <person name="Howlett B.J."/>
            <person name="Kodira C."/>
            <person name="Kretschmer M."/>
            <person name="Lappartient A."/>
            <person name="Leroch M."/>
            <person name="Levis C."/>
            <person name="Mauceli E."/>
            <person name="Neuveglise C."/>
            <person name="Oeser B."/>
            <person name="Pearson M."/>
            <person name="Poulain J."/>
            <person name="Poussereau N."/>
            <person name="Quesneville H."/>
            <person name="Rascle C."/>
            <person name="Schumacher J."/>
            <person name="Segurens B."/>
            <person name="Sexton A."/>
            <person name="Silva E."/>
            <person name="Sirven C."/>
            <person name="Soanes D.M."/>
            <person name="Talbot N.J."/>
            <person name="Templeton M."/>
            <person name="Yandava C."/>
            <person name="Yarden O."/>
            <person name="Zeng Q."/>
            <person name="Rollins J.A."/>
            <person name="Lebrun M.H."/>
            <person name="Dickman M."/>
        </authorList>
    </citation>
    <scope>NUCLEOTIDE SEQUENCE [LARGE SCALE GENOMIC DNA]</scope>
    <source>
        <strain evidence="2">T4</strain>
    </source>
</reference>
<protein>
    <submittedName>
        <fullName evidence="1">Uncharacterized protein</fullName>
    </submittedName>
</protein>
<dbReference type="EMBL" id="FQ790278">
    <property type="protein sequence ID" value="CCD45544.1"/>
    <property type="molecule type" value="Genomic_DNA"/>
</dbReference>
<dbReference type="InParanoid" id="G2XYK7"/>